<feature type="transmembrane region" description="Helical" evidence="1">
    <location>
        <begin position="252"/>
        <end position="271"/>
    </location>
</feature>
<evidence type="ECO:0000313" key="2">
    <source>
        <dbReference type="EMBL" id="MBX8643918.1"/>
    </source>
</evidence>
<dbReference type="AlphaFoldDB" id="A0A8J7YNA6"/>
<accession>A0A8J7YNA6</accession>
<organism evidence="2 3">
    <name type="scientific">Candidatus Sysuiplasma superficiale</name>
    <dbReference type="NCBI Taxonomy" id="2823368"/>
    <lineage>
        <taxon>Archaea</taxon>
        <taxon>Methanobacteriati</taxon>
        <taxon>Thermoplasmatota</taxon>
        <taxon>Thermoplasmata</taxon>
        <taxon>Candidatus Sysuiplasmatales</taxon>
        <taxon>Candidatus Sysuiplasmataceae</taxon>
        <taxon>Candidatus Sysuiplasma</taxon>
    </lineage>
</organism>
<gene>
    <name evidence="2" type="ORF">KIY12_04245</name>
</gene>
<keyword evidence="1" id="KW-1133">Transmembrane helix</keyword>
<reference evidence="2" key="1">
    <citation type="submission" date="2021-05" db="EMBL/GenBank/DDBJ databases">
        <title>Genomic insights into ecological role and evolution of a novel Thermoplasmata order Candidatus Sysuiplasmatales.</title>
        <authorList>
            <person name="Yuan Y."/>
        </authorList>
    </citation>
    <scope>NUCLEOTIDE SEQUENCE</scope>
    <source>
        <strain evidence="2">TUT19-bin139</strain>
    </source>
</reference>
<sequence length="272" mass="30771">MVELTLLLSRFNPENQTCHNPVLIPNNGTHPFQSIEGNHGPLLVSNMTTITYNPVCCSDKGEGGNEVIIGVIAVVVFVSLATLANLVFGSRWVTTVLGVMGIGSGILILSRVIQWRVFQGHLLPYLLCYDEHLWTALSCISLLAFVLLILPYHKFRKVLHYYYRIRLRRAFYKKDVHLSFLTKKRFGRCYPYFISSVVVNDYNMPLSSLPRDTEDPDPPHLKPYSLFSLAPKFCGSARTGYVKSSLVSPFRFFCFCLLLLGAYLILFLHSLG</sequence>
<feature type="transmembrane region" description="Helical" evidence="1">
    <location>
        <begin position="95"/>
        <end position="113"/>
    </location>
</feature>
<evidence type="ECO:0000313" key="3">
    <source>
        <dbReference type="Proteomes" id="UP000750197"/>
    </source>
</evidence>
<keyword evidence="1" id="KW-0472">Membrane</keyword>
<evidence type="ECO:0000256" key="1">
    <source>
        <dbReference type="SAM" id="Phobius"/>
    </source>
</evidence>
<keyword evidence="1" id="KW-0812">Transmembrane</keyword>
<dbReference type="Proteomes" id="UP000750197">
    <property type="component" value="Unassembled WGS sequence"/>
</dbReference>
<feature type="transmembrane region" description="Helical" evidence="1">
    <location>
        <begin position="67"/>
        <end position="88"/>
    </location>
</feature>
<name>A0A8J7YNA6_9ARCH</name>
<dbReference type="EMBL" id="JAHEAC010000027">
    <property type="protein sequence ID" value="MBX8643918.1"/>
    <property type="molecule type" value="Genomic_DNA"/>
</dbReference>
<feature type="transmembrane region" description="Helical" evidence="1">
    <location>
        <begin position="133"/>
        <end position="152"/>
    </location>
</feature>
<comment type="caution">
    <text evidence="2">The sequence shown here is derived from an EMBL/GenBank/DDBJ whole genome shotgun (WGS) entry which is preliminary data.</text>
</comment>
<proteinExistence type="predicted"/>
<protein>
    <submittedName>
        <fullName evidence="2">Uncharacterized protein</fullName>
    </submittedName>
</protein>